<feature type="region of interest" description="Disordered" evidence="1">
    <location>
        <begin position="1"/>
        <end position="29"/>
    </location>
</feature>
<dbReference type="Pfam" id="PF13466">
    <property type="entry name" value="STAS_2"/>
    <property type="match status" value="1"/>
</dbReference>
<dbReference type="EMBL" id="BOMQ01000089">
    <property type="protein sequence ID" value="GIE53815.1"/>
    <property type="molecule type" value="Genomic_DNA"/>
</dbReference>
<dbReference type="InterPro" id="IPR058548">
    <property type="entry name" value="MlaB-like_STAS"/>
</dbReference>
<feature type="domain" description="STAS" evidence="2">
    <location>
        <begin position="61"/>
        <end position="145"/>
    </location>
</feature>
<proteinExistence type="predicted"/>
<dbReference type="InterPro" id="IPR002645">
    <property type="entry name" value="STAS_dom"/>
</dbReference>
<dbReference type="RefSeq" id="WP_203776127.1">
    <property type="nucleotide sequence ID" value="NZ_BAAAYJ010000097.1"/>
</dbReference>
<organism evidence="3 4">
    <name type="scientific">Actinoplanes nipponensis</name>
    <dbReference type="NCBI Taxonomy" id="135950"/>
    <lineage>
        <taxon>Bacteria</taxon>
        <taxon>Bacillati</taxon>
        <taxon>Actinomycetota</taxon>
        <taxon>Actinomycetes</taxon>
        <taxon>Micromonosporales</taxon>
        <taxon>Micromonosporaceae</taxon>
        <taxon>Actinoplanes</taxon>
    </lineage>
</organism>
<name>A0A919JQX1_9ACTN</name>
<protein>
    <recommendedName>
        <fullName evidence="2">STAS domain-containing protein</fullName>
    </recommendedName>
</protein>
<evidence type="ECO:0000313" key="3">
    <source>
        <dbReference type="EMBL" id="GIE53815.1"/>
    </source>
</evidence>
<gene>
    <name evidence="3" type="ORF">Ani05nite_73490</name>
</gene>
<evidence type="ECO:0000259" key="2">
    <source>
        <dbReference type="PROSITE" id="PS50801"/>
    </source>
</evidence>
<evidence type="ECO:0000313" key="4">
    <source>
        <dbReference type="Proteomes" id="UP000647172"/>
    </source>
</evidence>
<evidence type="ECO:0000256" key="1">
    <source>
        <dbReference type="SAM" id="MobiDB-lite"/>
    </source>
</evidence>
<dbReference type="AlphaFoldDB" id="A0A919JQX1"/>
<keyword evidence="4" id="KW-1185">Reference proteome</keyword>
<dbReference type="Gene3D" id="3.30.750.24">
    <property type="entry name" value="STAS domain"/>
    <property type="match status" value="1"/>
</dbReference>
<dbReference type="Proteomes" id="UP000647172">
    <property type="component" value="Unassembled WGS sequence"/>
</dbReference>
<dbReference type="SUPFAM" id="SSF52091">
    <property type="entry name" value="SpoIIaa-like"/>
    <property type="match status" value="1"/>
</dbReference>
<accession>A0A919JQX1</accession>
<dbReference type="PROSITE" id="PS50801">
    <property type="entry name" value="STAS"/>
    <property type="match status" value="1"/>
</dbReference>
<reference evidence="3" key="1">
    <citation type="submission" date="2021-01" db="EMBL/GenBank/DDBJ databases">
        <title>Whole genome shotgun sequence of Actinoplanes nipponensis NBRC 14063.</title>
        <authorList>
            <person name="Komaki H."/>
            <person name="Tamura T."/>
        </authorList>
    </citation>
    <scope>NUCLEOTIDE SEQUENCE</scope>
    <source>
        <strain evidence="3">NBRC 14063</strain>
    </source>
</reference>
<comment type="caution">
    <text evidence="3">The sequence shown here is derived from an EMBL/GenBank/DDBJ whole genome shotgun (WGS) entry which is preliminary data.</text>
</comment>
<dbReference type="CDD" id="cd07043">
    <property type="entry name" value="STAS_anti-anti-sigma_factors"/>
    <property type="match status" value="1"/>
</dbReference>
<dbReference type="InterPro" id="IPR036513">
    <property type="entry name" value="STAS_dom_sf"/>
</dbReference>
<sequence length="145" mass="14675">MSSSSRRLPRIDPGDPGLPATDHPSPAPAVIAGVTAPDGSVIGTVSRHLRPAEPAGPGAEVVVGVHGDLDLDTAPLVQAAVVHALDGSERVCLDLSEVSFFGAAGARVVLAAQLHAVDLGRSLRLSGVHGMTARVLALTGVYPQD</sequence>